<name>A0A0F9WP50_9ZZZZ</name>
<evidence type="ECO:0000313" key="1">
    <source>
        <dbReference type="EMBL" id="KKN87931.1"/>
    </source>
</evidence>
<protein>
    <submittedName>
        <fullName evidence="1">Uncharacterized protein</fullName>
    </submittedName>
</protein>
<comment type="caution">
    <text evidence="1">The sequence shown here is derived from an EMBL/GenBank/DDBJ whole genome shotgun (WGS) entry which is preliminary data.</text>
</comment>
<organism evidence="1">
    <name type="scientific">marine sediment metagenome</name>
    <dbReference type="NCBI Taxonomy" id="412755"/>
    <lineage>
        <taxon>unclassified sequences</taxon>
        <taxon>metagenomes</taxon>
        <taxon>ecological metagenomes</taxon>
    </lineage>
</organism>
<proteinExistence type="predicted"/>
<gene>
    <name evidence="1" type="ORF">LCGC14_0252720</name>
</gene>
<reference evidence="1" key="1">
    <citation type="journal article" date="2015" name="Nature">
        <title>Complex archaea that bridge the gap between prokaryotes and eukaryotes.</title>
        <authorList>
            <person name="Spang A."/>
            <person name="Saw J.H."/>
            <person name="Jorgensen S.L."/>
            <person name="Zaremba-Niedzwiedzka K."/>
            <person name="Martijn J."/>
            <person name="Lind A.E."/>
            <person name="van Eijk R."/>
            <person name="Schleper C."/>
            <person name="Guy L."/>
            <person name="Ettema T.J."/>
        </authorList>
    </citation>
    <scope>NUCLEOTIDE SEQUENCE</scope>
</reference>
<dbReference type="EMBL" id="LAZR01000132">
    <property type="protein sequence ID" value="KKN87931.1"/>
    <property type="molecule type" value="Genomic_DNA"/>
</dbReference>
<accession>A0A0F9WP50</accession>
<dbReference type="AlphaFoldDB" id="A0A0F9WP50"/>
<sequence length="59" mass="6488">MPGMATKSWPVRSIVMLSFFCVIPIAWRAPLLLTTPTAATFHNANVTWQTGGSWPMKAP</sequence>